<dbReference type="EMBL" id="KQ414613">
    <property type="protein sequence ID" value="KOC68995.1"/>
    <property type="molecule type" value="Genomic_DNA"/>
</dbReference>
<proteinExistence type="predicted"/>
<dbReference type="PANTHER" id="PTHR18863">
    <property type="entry name" value="TSEC-2-RELATED"/>
    <property type="match status" value="1"/>
</dbReference>
<dbReference type="PANTHER" id="PTHR18863:SF6">
    <property type="entry name" value="COILED-COIL DOMAIN-CONTAINING PROTEIN 170"/>
    <property type="match status" value="1"/>
</dbReference>
<reference evidence="2 3" key="1">
    <citation type="submission" date="2015-07" db="EMBL/GenBank/DDBJ databases">
        <title>The genome of Habropoda laboriosa.</title>
        <authorList>
            <person name="Pan H."/>
            <person name="Kapheim K."/>
        </authorList>
    </citation>
    <scope>NUCLEOTIDE SEQUENCE [LARGE SCALE GENOMIC DNA]</scope>
    <source>
        <strain evidence="2">0110345459</strain>
    </source>
</reference>
<feature type="coiled-coil region" evidence="1">
    <location>
        <begin position="136"/>
        <end position="233"/>
    </location>
</feature>
<dbReference type="AlphaFoldDB" id="A0A0L7RDW3"/>
<dbReference type="Proteomes" id="UP000053825">
    <property type="component" value="Unassembled WGS sequence"/>
</dbReference>
<gene>
    <name evidence="2" type="ORF">WH47_09552</name>
</gene>
<accession>A0A0L7RDW3</accession>
<sequence>MNRDLTTTLRSEVAALEYKRDRLTSEELEERERHLYGCQGRYEATMKGLERDSKYREEKIREYEKKVEELEERVSEEVESKERARSGFQEFARKLWNALSIECRETVSSSNPEIAVRKVEELAEEASRLRAVEVDLRSCRDALDRSGTEKEQLQRQVSSQLIDLDRLRQDKECLEMRYRIAERELKEVRDKLANANRSVSSASGKISSQEASIGQLREDLKHREEKAQRVQTELRHLLESLAILISGPNRFVESEENAIKDRIREILAEKKDQALSIENLRERVSTATESTTRQGELIESTVAKMRNLEEERSSLEGKVRKLESELNGCELSKECLRREKQTFVTFLERLGKAMQMDEISEEMGVDLQTESLLVRAEQLARFETEKLVDKVM</sequence>
<feature type="coiled-coil region" evidence="1">
    <location>
        <begin position="263"/>
        <end position="339"/>
    </location>
</feature>
<evidence type="ECO:0000313" key="2">
    <source>
        <dbReference type="EMBL" id="KOC68995.1"/>
    </source>
</evidence>
<evidence type="ECO:0000313" key="3">
    <source>
        <dbReference type="Proteomes" id="UP000053825"/>
    </source>
</evidence>
<keyword evidence="3" id="KW-1185">Reference proteome</keyword>
<dbReference type="STRING" id="597456.A0A0L7RDW3"/>
<name>A0A0L7RDW3_9HYME</name>
<dbReference type="InterPro" id="IPR039139">
    <property type="entry name" value="CCDC170-like"/>
</dbReference>
<feature type="coiled-coil region" evidence="1">
    <location>
        <begin position="46"/>
        <end position="87"/>
    </location>
</feature>
<keyword evidence="1" id="KW-0175">Coiled coil</keyword>
<protein>
    <submittedName>
        <fullName evidence="2">Coiled-coil domain-containing protein 170</fullName>
    </submittedName>
</protein>
<evidence type="ECO:0000256" key="1">
    <source>
        <dbReference type="SAM" id="Coils"/>
    </source>
</evidence>
<dbReference type="OrthoDB" id="5832575at2759"/>
<organism evidence="2 3">
    <name type="scientific">Habropoda laboriosa</name>
    <dbReference type="NCBI Taxonomy" id="597456"/>
    <lineage>
        <taxon>Eukaryota</taxon>
        <taxon>Metazoa</taxon>
        <taxon>Ecdysozoa</taxon>
        <taxon>Arthropoda</taxon>
        <taxon>Hexapoda</taxon>
        <taxon>Insecta</taxon>
        <taxon>Pterygota</taxon>
        <taxon>Neoptera</taxon>
        <taxon>Endopterygota</taxon>
        <taxon>Hymenoptera</taxon>
        <taxon>Apocrita</taxon>
        <taxon>Aculeata</taxon>
        <taxon>Apoidea</taxon>
        <taxon>Anthophila</taxon>
        <taxon>Apidae</taxon>
        <taxon>Habropoda</taxon>
    </lineage>
</organism>